<gene>
    <name evidence="4" type="ORF">CBOVIS_LOCUS9096</name>
</gene>
<protein>
    <recommendedName>
        <fullName evidence="3">Saposin B-type domain-containing protein</fullName>
    </recommendedName>
</protein>
<keyword evidence="2" id="KW-0732">Signal</keyword>
<feature type="signal peptide" evidence="2">
    <location>
        <begin position="1"/>
        <end position="18"/>
    </location>
</feature>
<sequence length="107" mass="12144">MQFSSIFAAFAIISIVYGAKLDIEKPLCDLCLKIVDQLDETLKHGDDVEKAVHKFCEEDVPSFLVDTCDKVIAKNLDFIIEKLKDHEEGEKICSDIYLCKTLKSNIF</sequence>
<comment type="caution">
    <text evidence="4">The sequence shown here is derived from an EMBL/GenBank/DDBJ whole genome shotgun (WGS) entry which is preliminary data.</text>
</comment>
<dbReference type="InterPro" id="IPR008138">
    <property type="entry name" value="SapB_2"/>
</dbReference>
<keyword evidence="5" id="KW-1185">Reference proteome</keyword>
<dbReference type="Pfam" id="PF03489">
    <property type="entry name" value="SapB_2"/>
    <property type="match status" value="1"/>
</dbReference>
<evidence type="ECO:0000256" key="2">
    <source>
        <dbReference type="SAM" id="SignalP"/>
    </source>
</evidence>
<accession>A0A8S1F4S2</accession>
<dbReference type="SMART" id="SM00741">
    <property type="entry name" value="SapB"/>
    <property type="match status" value="1"/>
</dbReference>
<evidence type="ECO:0000259" key="3">
    <source>
        <dbReference type="PROSITE" id="PS50015"/>
    </source>
</evidence>
<proteinExistence type="predicted"/>
<dbReference type="OrthoDB" id="69496at2759"/>
<organism evidence="4 5">
    <name type="scientific">Caenorhabditis bovis</name>
    <dbReference type="NCBI Taxonomy" id="2654633"/>
    <lineage>
        <taxon>Eukaryota</taxon>
        <taxon>Metazoa</taxon>
        <taxon>Ecdysozoa</taxon>
        <taxon>Nematoda</taxon>
        <taxon>Chromadorea</taxon>
        <taxon>Rhabditida</taxon>
        <taxon>Rhabditina</taxon>
        <taxon>Rhabditomorpha</taxon>
        <taxon>Rhabditoidea</taxon>
        <taxon>Rhabditidae</taxon>
        <taxon>Peloderinae</taxon>
        <taxon>Caenorhabditis</taxon>
    </lineage>
</organism>
<dbReference type="Gene3D" id="1.10.225.10">
    <property type="entry name" value="Saposin-like"/>
    <property type="match status" value="1"/>
</dbReference>
<dbReference type="AlphaFoldDB" id="A0A8S1F4S2"/>
<dbReference type="InterPro" id="IPR008139">
    <property type="entry name" value="SaposinB_dom"/>
</dbReference>
<evidence type="ECO:0000313" key="5">
    <source>
        <dbReference type="Proteomes" id="UP000494206"/>
    </source>
</evidence>
<reference evidence="4 5" key="1">
    <citation type="submission" date="2020-04" db="EMBL/GenBank/DDBJ databases">
        <authorList>
            <person name="Laetsch R D."/>
            <person name="Stevens L."/>
            <person name="Kumar S."/>
            <person name="Blaxter L. M."/>
        </authorList>
    </citation>
    <scope>NUCLEOTIDE SEQUENCE [LARGE SCALE GENOMIC DNA]</scope>
</reference>
<evidence type="ECO:0000313" key="4">
    <source>
        <dbReference type="EMBL" id="CAB3407121.1"/>
    </source>
</evidence>
<feature type="chain" id="PRO_5035879454" description="Saposin B-type domain-containing protein" evidence="2">
    <location>
        <begin position="19"/>
        <end position="107"/>
    </location>
</feature>
<dbReference type="Proteomes" id="UP000494206">
    <property type="component" value="Unassembled WGS sequence"/>
</dbReference>
<feature type="domain" description="Saposin B-type" evidence="3">
    <location>
        <begin position="24"/>
        <end position="103"/>
    </location>
</feature>
<keyword evidence="1" id="KW-1015">Disulfide bond</keyword>
<dbReference type="PROSITE" id="PS50015">
    <property type="entry name" value="SAP_B"/>
    <property type="match status" value="1"/>
</dbReference>
<dbReference type="InterPro" id="IPR011001">
    <property type="entry name" value="Saposin-like"/>
</dbReference>
<evidence type="ECO:0000256" key="1">
    <source>
        <dbReference type="ARBA" id="ARBA00023157"/>
    </source>
</evidence>
<dbReference type="EMBL" id="CADEPM010000006">
    <property type="protein sequence ID" value="CAB3407121.1"/>
    <property type="molecule type" value="Genomic_DNA"/>
</dbReference>
<name>A0A8S1F4S2_9PELO</name>
<dbReference type="SUPFAM" id="SSF47862">
    <property type="entry name" value="Saposin"/>
    <property type="match status" value="1"/>
</dbReference>